<dbReference type="RefSeq" id="WP_126450165.1">
    <property type="nucleotide sequence ID" value="NZ_AP018553.1"/>
</dbReference>
<protein>
    <submittedName>
        <fullName evidence="2">Uncharacterized protein</fullName>
    </submittedName>
</protein>
<feature type="region of interest" description="Disordered" evidence="1">
    <location>
        <begin position="61"/>
        <end position="86"/>
    </location>
</feature>
<name>A0A348B475_9CREN</name>
<dbReference type="Proteomes" id="UP000276741">
    <property type="component" value="Chromosome"/>
</dbReference>
<dbReference type="OrthoDB" id="34682at2157"/>
<reference evidence="3" key="1">
    <citation type="submission" date="2018-04" db="EMBL/GenBank/DDBJ databases">
        <title>Complete genome sequence of Sulfodiicoccus acidiphilus strain HS-1.</title>
        <authorList>
            <person name="Sakai H.D."/>
            <person name="Kurosawa N."/>
        </authorList>
    </citation>
    <scope>NUCLEOTIDE SEQUENCE [LARGE SCALE GENOMIC DNA]</scope>
    <source>
        <strain evidence="3">HS-1</strain>
    </source>
</reference>
<dbReference type="KEGG" id="sacd:HS1genome_1366"/>
<dbReference type="EMBL" id="AP018553">
    <property type="protein sequence ID" value="BBD72977.1"/>
    <property type="molecule type" value="Genomic_DNA"/>
</dbReference>
<dbReference type="GeneID" id="38666883"/>
<keyword evidence="3" id="KW-1185">Reference proteome</keyword>
<feature type="compositionally biased region" description="Basic and acidic residues" evidence="1">
    <location>
        <begin position="68"/>
        <end position="86"/>
    </location>
</feature>
<proteinExistence type="predicted"/>
<sequence>MKSVKYSVTGRLTVKDKEVTVERKFRKMRNVRNYLKSLREIGLECSELQGEKESWSTECRSRAGGGRLDVKRERVERSKGKEGKGD</sequence>
<evidence type="ECO:0000256" key="1">
    <source>
        <dbReference type="SAM" id="MobiDB-lite"/>
    </source>
</evidence>
<evidence type="ECO:0000313" key="2">
    <source>
        <dbReference type="EMBL" id="BBD72977.1"/>
    </source>
</evidence>
<organism evidence="2 3">
    <name type="scientific">Sulfodiicoccus acidiphilus</name>
    <dbReference type="NCBI Taxonomy" id="1670455"/>
    <lineage>
        <taxon>Archaea</taxon>
        <taxon>Thermoproteota</taxon>
        <taxon>Thermoprotei</taxon>
        <taxon>Sulfolobales</taxon>
        <taxon>Sulfolobaceae</taxon>
        <taxon>Sulfodiicoccus</taxon>
    </lineage>
</organism>
<evidence type="ECO:0000313" key="3">
    <source>
        <dbReference type="Proteomes" id="UP000276741"/>
    </source>
</evidence>
<gene>
    <name evidence="2" type="ORF">HS1genome_1366</name>
</gene>
<dbReference type="AlphaFoldDB" id="A0A348B475"/>
<accession>A0A348B475</accession>